<proteinExistence type="predicted"/>
<feature type="transmembrane region" description="Helical" evidence="1">
    <location>
        <begin position="189"/>
        <end position="207"/>
    </location>
</feature>
<feature type="transmembrane region" description="Helical" evidence="1">
    <location>
        <begin position="213"/>
        <end position="230"/>
    </location>
</feature>
<evidence type="ECO:0008006" key="4">
    <source>
        <dbReference type="Google" id="ProtNLM"/>
    </source>
</evidence>
<keyword evidence="1" id="KW-0472">Membrane</keyword>
<keyword evidence="1" id="KW-1133">Transmembrane helix</keyword>
<dbReference type="Proteomes" id="UP000663814">
    <property type="component" value="Unassembled WGS sequence"/>
</dbReference>
<comment type="caution">
    <text evidence="2">The sequence shown here is derived from an EMBL/GenBank/DDBJ whole genome shotgun (WGS) entry which is preliminary data.</text>
</comment>
<name>A0ABS7XAL5_9GAMM</name>
<organism evidence="2 3">
    <name type="scientific">Rheinheimera maricola</name>
    <dbReference type="NCBI Taxonomy" id="2793282"/>
    <lineage>
        <taxon>Bacteria</taxon>
        <taxon>Pseudomonadati</taxon>
        <taxon>Pseudomonadota</taxon>
        <taxon>Gammaproteobacteria</taxon>
        <taxon>Chromatiales</taxon>
        <taxon>Chromatiaceae</taxon>
        <taxon>Rheinheimera</taxon>
    </lineage>
</organism>
<dbReference type="RefSeq" id="WP_205310875.1">
    <property type="nucleotide sequence ID" value="NZ_JAERPS020000003.1"/>
</dbReference>
<dbReference type="EMBL" id="JAERPS020000003">
    <property type="protein sequence ID" value="MBZ9612120.1"/>
    <property type="molecule type" value="Genomic_DNA"/>
</dbReference>
<feature type="transmembrane region" description="Helical" evidence="1">
    <location>
        <begin position="24"/>
        <end position="47"/>
    </location>
</feature>
<accession>A0ABS7XAL5</accession>
<gene>
    <name evidence="2" type="ORF">I4W93_010995</name>
</gene>
<reference evidence="2 3" key="1">
    <citation type="submission" date="2020-12" db="EMBL/GenBank/DDBJ databases">
        <authorList>
            <person name="Ruan W."/>
            <person name="Khan S.A."/>
            <person name="Jeon C.O."/>
        </authorList>
    </citation>
    <scope>NUCLEOTIDE SEQUENCE [LARGE SCALE GENOMIC DNA]</scope>
    <source>
        <strain evidence="2 3">MA-13</strain>
    </source>
</reference>
<evidence type="ECO:0000256" key="1">
    <source>
        <dbReference type="SAM" id="Phobius"/>
    </source>
</evidence>
<evidence type="ECO:0000313" key="3">
    <source>
        <dbReference type="Proteomes" id="UP000663814"/>
    </source>
</evidence>
<evidence type="ECO:0000313" key="2">
    <source>
        <dbReference type="EMBL" id="MBZ9612120.1"/>
    </source>
</evidence>
<feature type="transmembrane region" description="Helical" evidence="1">
    <location>
        <begin position="115"/>
        <end position="137"/>
    </location>
</feature>
<feature type="transmembrane region" description="Helical" evidence="1">
    <location>
        <begin position="72"/>
        <end position="94"/>
    </location>
</feature>
<protein>
    <recommendedName>
        <fullName evidence="4">DUF4386 family protein</fullName>
    </recommendedName>
</protein>
<keyword evidence="3" id="KW-1185">Reference proteome</keyword>
<feature type="transmembrane region" description="Helical" evidence="1">
    <location>
        <begin position="149"/>
        <end position="177"/>
    </location>
</feature>
<reference evidence="2 3" key="2">
    <citation type="submission" date="2021-08" db="EMBL/GenBank/DDBJ databases">
        <title>Rheinheimera aquimaris sp. nov., isolated from seawater of the East Sea in Korea.</title>
        <authorList>
            <person name="Kim K.H."/>
            <person name="Wenting R."/>
            <person name="Kim K.R."/>
            <person name="Jeon C.O."/>
        </authorList>
    </citation>
    <scope>NUCLEOTIDE SEQUENCE [LARGE SCALE GENOMIC DNA]</scope>
    <source>
        <strain evidence="2 3">MA-13</strain>
    </source>
</reference>
<keyword evidence="1" id="KW-0812">Transmembrane</keyword>
<sequence length="239" mass="26156">MQKYVILQALHQLMLKDEAIKMKSANYVTGIAALVLSFIYISAFIYYDAVWRFPTDSDAQTKMTFIAEHQTITAVFLFITYILFGLVLSILVAGTSRMLGNASERLKSVTNAFGYLWVGLVIASGMIAISGVSYAIGIAQTDAQKALDAWALLMTIAQSIGGDNEIVGAVWVILVSVLALKADVFSKKLNYLGITVGVAGVATITSVVIFKELFGVLQIIWFFWLGLCFMRQPSEQAKV</sequence>